<dbReference type="RefSeq" id="WP_148808907.1">
    <property type="nucleotide sequence ID" value="NZ_CP042243.1"/>
</dbReference>
<keyword evidence="2 3" id="KW-0378">Hydrolase</keyword>
<dbReference type="PROSITE" id="PS51462">
    <property type="entry name" value="NUDIX"/>
    <property type="match status" value="1"/>
</dbReference>
<dbReference type="InterPro" id="IPR015797">
    <property type="entry name" value="NUDIX_hydrolase-like_dom_sf"/>
</dbReference>
<keyword evidence="6" id="KW-1185">Reference proteome</keyword>
<comment type="similarity">
    <text evidence="1 3">Belongs to the Nudix hydrolase family.</text>
</comment>
<reference evidence="5 6" key="1">
    <citation type="submission" date="2019-07" db="EMBL/GenBank/DDBJ databases">
        <title>Complete genome of Crassaminicella thermophila SY095.</title>
        <authorList>
            <person name="Li X."/>
        </authorList>
    </citation>
    <scope>NUCLEOTIDE SEQUENCE [LARGE SCALE GENOMIC DNA]</scope>
    <source>
        <strain evidence="5 6">SY095</strain>
    </source>
</reference>
<dbReference type="PRINTS" id="PR00502">
    <property type="entry name" value="NUDIXFAMILY"/>
</dbReference>
<organism evidence="5 6">
    <name type="scientific">Crassaminicella thermophila</name>
    <dbReference type="NCBI Taxonomy" id="2599308"/>
    <lineage>
        <taxon>Bacteria</taxon>
        <taxon>Bacillati</taxon>
        <taxon>Bacillota</taxon>
        <taxon>Clostridia</taxon>
        <taxon>Eubacteriales</taxon>
        <taxon>Clostridiaceae</taxon>
        <taxon>Crassaminicella</taxon>
    </lineage>
</organism>
<name>A0A5C0SCV2_CRATE</name>
<evidence type="ECO:0000256" key="3">
    <source>
        <dbReference type="RuleBase" id="RU003476"/>
    </source>
</evidence>
<evidence type="ECO:0000313" key="6">
    <source>
        <dbReference type="Proteomes" id="UP000324646"/>
    </source>
</evidence>
<evidence type="ECO:0000256" key="2">
    <source>
        <dbReference type="ARBA" id="ARBA00022801"/>
    </source>
</evidence>
<evidence type="ECO:0000259" key="4">
    <source>
        <dbReference type="PROSITE" id="PS51462"/>
    </source>
</evidence>
<dbReference type="KEGG" id="crs:FQB35_04880"/>
<evidence type="ECO:0000313" key="5">
    <source>
        <dbReference type="EMBL" id="QEK11752.1"/>
    </source>
</evidence>
<sequence length="127" mass="14647">MKTAALGIVINNNKTLLVKRKWHPILWAPPGGFLDLGETQEETVCREVFEETGIICEVLKKIHDFTYKDAYSNSHIYVYACKYISGDIKCSYESQEVKWFSIEQLPDPISPEKEIFKEAIKIVKNSF</sequence>
<accession>A0A5C0SCV2</accession>
<feature type="domain" description="Nudix hydrolase" evidence="4">
    <location>
        <begin position="1"/>
        <end position="124"/>
    </location>
</feature>
<gene>
    <name evidence="5" type="ORF">FQB35_04880</name>
</gene>
<dbReference type="GO" id="GO:0016787">
    <property type="term" value="F:hydrolase activity"/>
    <property type="evidence" value="ECO:0007669"/>
    <property type="project" value="UniProtKB-KW"/>
</dbReference>
<dbReference type="CDD" id="cd02883">
    <property type="entry name" value="NUDIX_Hydrolase"/>
    <property type="match status" value="1"/>
</dbReference>
<dbReference type="AlphaFoldDB" id="A0A5C0SCV2"/>
<dbReference type="Proteomes" id="UP000324646">
    <property type="component" value="Chromosome"/>
</dbReference>
<dbReference type="EMBL" id="CP042243">
    <property type="protein sequence ID" value="QEK11752.1"/>
    <property type="molecule type" value="Genomic_DNA"/>
</dbReference>
<dbReference type="PROSITE" id="PS00893">
    <property type="entry name" value="NUDIX_BOX"/>
    <property type="match status" value="1"/>
</dbReference>
<dbReference type="InterPro" id="IPR000086">
    <property type="entry name" value="NUDIX_hydrolase_dom"/>
</dbReference>
<evidence type="ECO:0000256" key="1">
    <source>
        <dbReference type="ARBA" id="ARBA00005582"/>
    </source>
</evidence>
<dbReference type="InterPro" id="IPR020476">
    <property type="entry name" value="Nudix_hydrolase"/>
</dbReference>
<dbReference type="OrthoDB" id="9816289at2"/>
<proteinExistence type="inferred from homology"/>
<dbReference type="Gene3D" id="3.90.79.10">
    <property type="entry name" value="Nucleoside Triphosphate Pyrophosphohydrolase"/>
    <property type="match status" value="1"/>
</dbReference>
<dbReference type="Pfam" id="PF00293">
    <property type="entry name" value="NUDIX"/>
    <property type="match status" value="1"/>
</dbReference>
<dbReference type="PANTHER" id="PTHR43736:SF1">
    <property type="entry name" value="DIHYDRONEOPTERIN TRIPHOSPHATE DIPHOSPHATASE"/>
    <property type="match status" value="1"/>
</dbReference>
<dbReference type="PANTHER" id="PTHR43736">
    <property type="entry name" value="ADP-RIBOSE PYROPHOSPHATASE"/>
    <property type="match status" value="1"/>
</dbReference>
<dbReference type="InterPro" id="IPR020084">
    <property type="entry name" value="NUDIX_hydrolase_CS"/>
</dbReference>
<dbReference type="SUPFAM" id="SSF55811">
    <property type="entry name" value="Nudix"/>
    <property type="match status" value="1"/>
</dbReference>
<protein>
    <submittedName>
        <fullName evidence="5">NUDIX hydrolase</fullName>
    </submittedName>
</protein>